<evidence type="ECO:0000313" key="2">
    <source>
        <dbReference type="EMBL" id="OOH93067.1"/>
    </source>
</evidence>
<dbReference type="GeneID" id="48543766"/>
<proteinExistence type="predicted"/>
<gene>
    <name evidence="2" type="ORF">BMF97_16440</name>
</gene>
<dbReference type="EMBL" id="MPOG01000019">
    <property type="protein sequence ID" value="OOH93067.1"/>
    <property type="molecule type" value="Genomic_DNA"/>
</dbReference>
<keyword evidence="3" id="KW-1185">Reference proteome</keyword>
<dbReference type="AlphaFoldDB" id="A0A1V3TVM3"/>
<feature type="transmembrane region" description="Helical" evidence="1">
    <location>
        <begin position="6"/>
        <end position="29"/>
    </location>
</feature>
<keyword evidence="1" id="KW-1133">Transmembrane helix</keyword>
<evidence type="ECO:0000313" key="3">
    <source>
        <dbReference type="Proteomes" id="UP000188947"/>
    </source>
</evidence>
<keyword evidence="1" id="KW-0472">Membrane</keyword>
<keyword evidence="1" id="KW-0812">Transmembrane</keyword>
<reference evidence="2 3" key="1">
    <citation type="submission" date="2016-11" db="EMBL/GenBank/DDBJ databases">
        <title>Genome sequence and comparative genomic analysis of clinical strain Elizabethkingia meningoseptica 61421 PRCM.</title>
        <authorList>
            <person name="Wang M."/>
            <person name="Hu S."/>
            <person name="Cao L."/>
            <person name="Jiang T."/>
            <person name="Zhou Y."/>
            <person name="Ming D."/>
        </authorList>
    </citation>
    <scope>NUCLEOTIDE SEQUENCE [LARGE SCALE GENOMIC DNA]</scope>
    <source>
        <strain evidence="2 3">61421 PRCM</strain>
    </source>
</reference>
<organism evidence="2 3">
    <name type="scientific">Elizabethkingia meningoseptica</name>
    <name type="common">Chryseobacterium meningosepticum</name>
    <dbReference type="NCBI Taxonomy" id="238"/>
    <lineage>
        <taxon>Bacteria</taxon>
        <taxon>Pseudomonadati</taxon>
        <taxon>Bacteroidota</taxon>
        <taxon>Flavobacteriia</taxon>
        <taxon>Flavobacteriales</taxon>
        <taxon>Weeksellaceae</taxon>
        <taxon>Elizabethkingia</taxon>
    </lineage>
</organism>
<accession>A0A1V3TVM3</accession>
<dbReference type="InterPro" id="IPR008620">
    <property type="entry name" value="FixH"/>
</dbReference>
<dbReference type="OrthoDB" id="1493774at2"/>
<name>A0A1V3TVM3_ELIME</name>
<dbReference type="eggNOG" id="COG5456">
    <property type="taxonomic scope" value="Bacteria"/>
</dbReference>
<evidence type="ECO:0000256" key="1">
    <source>
        <dbReference type="SAM" id="Phobius"/>
    </source>
</evidence>
<protein>
    <submittedName>
        <fullName evidence="2">Nitrogen fixation protein FixH</fullName>
    </submittedName>
</protein>
<dbReference type="Pfam" id="PF05751">
    <property type="entry name" value="FixH"/>
    <property type="match status" value="1"/>
</dbReference>
<comment type="caution">
    <text evidence="2">The sequence shown here is derived from an EMBL/GenBank/DDBJ whole genome shotgun (WGS) entry which is preliminary data.</text>
</comment>
<dbReference type="KEGG" id="emg:BBD33_04365"/>
<dbReference type="RefSeq" id="WP_016169956.1">
    <property type="nucleotide sequence ID" value="NZ_CP014338.1"/>
</dbReference>
<dbReference type="Proteomes" id="UP000188947">
    <property type="component" value="Unassembled WGS sequence"/>
</dbReference>
<sequence>MKSKFTWGHGMVLALAVFIAFILGMIFFYTRGYQTSEMVSDNYYEDELVYQEVIDAKKAADELPEKPVYVQNAEGIKITMPKEFNNTNSKFKIFLFRTDDSNLDIKKDVELDANNAIVIPHKIGEASIIKDGSYTLKLNWKDNKGKQYQIDYNLIWTSH</sequence>
<dbReference type="STRING" id="238.BBD35_06195"/>